<protein>
    <submittedName>
        <fullName evidence="1">Flp family type IVb pilin</fullName>
    </submittedName>
</protein>
<name>A0AAE5GQH9_9VIBR</name>
<dbReference type="RefSeq" id="WP_171322098.1">
    <property type="nucleotide sequence ID" value="NZ_VTXO01000004.1"/>
</dbReference>
<dbReference type="Proteomes" id="UP000572722">
    <property type="component" value="Unassembled WGS sequence"/>
</dbReference>
<organism evidence="1 2">
    <name type="scientific">Vibrio tubiashii</name>
    <dbReference type="NCBI Taxonomy" id="29498"/>
    <lineage>
        <taxon>Bacteria</taxon>
        <taxon>Pseudomonadati</taxon>
        <taxon>Pseudomonadota</taxon>
        <taxon>Gammaproteobacteria</taxon>
        <taxon>Vibrionales</taxon>
        <taxon>Vibrionaceae</taxon>
        <taxon>Vibrio</taxon>
        <taxon>Vibrio oreintalis group</taxon>
    </lineage>
</organism>
<accession>A0AAE5GQH9</accession>
<dbReference type="EMBL" id="VTXO01000004">
    <property type="protein sequence ID" value="NOI81183.1"/>
    <property type="molecule type" value="Genomic_DNA"/>
</dbReference>
<reference evidence="1 2" key="1">
    <citation type="submission" date="2019-08" db="EMBL/GenBank/DDBJ databases">
        <title>Draft genome sequencing and comparative genomics of hatchery-associated Vibrios.</title>
        <authorList>
            <person name="Kehlet-Delgado H."/>
            <person name="Mueller R.S."/>
        </authorList>
    </citation>
    <scope>NUCLEOTIDE SEQUENCE [LARGE SCALE GENOMIC DNA]</scope>
    <source>
        <strain evidence="1 2">01-65-5-1</strain>
    </source>
</reference>
<comment type="caution">
    <text evidence="1">The sequence shown here is derived from an EMBL/GenBank/DDBJ whole genome shotgun (WGS) entry which is preliminary data.</text>
</comment>
<sequence length="54" mass="5754">MSENFCVQRFIEDEEGLTVVEYVVGAGALALAMGSFFGAFDDILVAEISSIFSG</sequence>
<evidence type="ECO:0000313" key="2">
    <source>
        <dbReference type="Proteomes" id="UP000572722"/>
    </source>
</evidence>
<dbReference type="AlphaFoldDB" id="A0AAE5GQH9"/>
<evidence type="ECO:0000313" key="1">
    <source>
        <dbReference type="EMBL" id="NOI81183.1"/>
    </source>
</evidence>
<proteinExistence type="predicted"/>
<gene>
    <name evidence="1" type="ORF">F0237_10970</name>
</gene>